<dbReference type="AlphaFoldDB" id="A0A1I7YI74"/>
<evidence type="ECO:0000256" key="12">
    <source>
        <dbReference type="ARBA" id="ARBA00023034"/>
    </source>
</evidence>
<evidence type="ECO:0000256" key="7">
    <source>
        <dbReference type="ARBA" id="ARBA00022777"/>
    </source>
</evidence>
<dbReference type="PROSITE" id="PS00108">
    <property type="entry name" value="PROTEIN_KINASE_ST"/>
    <property type="match status" value="1"/>
</dbReference>
<evidence type="ECO:0000259" key="21">
    <source>
        <dbReference type="PROSITE" id="PS50011"/>
    </source>
</evidence>
<dbReference type="Proteomes" id="UP000095287">
    <property type="component" value="Unplaced"/>
</dbReference>
<dbReference type="Pfam" id="PF00069">
    <property type="entry name" value="Pkinase"/>
    <property type="match status" value="1"/>
</dbReference>
<evidence type="ECO:0000256" key="16">
    <source>
        <dbReference type="ARBA" id="ARBA00047899"/>
    </source>
</evidence>
<dbReference type="InterPro" id="IPR008271">
    <property type="entry name" value="Ser/Thr_kinase_AS"/>
</dbReference>
<comment type="catalytic activity">
    <reaction evidence="17">
        <text>L-seryl-[protein] + ATP = O-phospho-L-seryl-[protein] + ADP + H(+)</text>
        <dbReference type="Rhea" id="RHEA:17989"/>
        <dbReference type="Rhea" id="RHEA-COMP:9863"/>
        <dbReference type="Rhea" id="RHEA-COMP:11604"/>
        <dbReference type="ChEBI" id="CHEBI:15378"/>
        <dbReference type="ChEBI" id="CHEBI:29999"/>
        <dbReference type="ChEBI" id="CHEBI:30616"/>
        <dbReference type="ChEBI" id="CHEBI:83421"/>
        <dbReference type="ChEBI" id="CHEBI:456216"/>
        <dbReference type="EC" id="2.7.11.1"/>
    </reaction>
</comment>
<evidence type="ECO:0000313" key="23">
    <source>
        <dbReference type="WBParaSite" id="L893_g16563.t1"/>
    </source>
</evidence>
<evidence type="ECO:0000256" key="3">
    <source>
        <dbReference type="ARBA" id="ARBA00022527"/>
    </source>
</evidence>
<dbReference type="InterPro" id="IPR017441">
    <property type="entry name" value="Protein_kinase_ATP_BS"/>
</dbReference>
<keyword evidence="13" id="KW-0472">Membrane</keyword>
<dbReference type="GO" id="GO:0048477">
    <property type="term" value="P:oogenesis"/>
    <property type="evidence" value="ECO:0007669"/>
    <property type="project" value="UniProtKB-KW"/>
</dbReference>
<dbReference type="GO" id="GO:0005524">
    <property type="term" value="F:ATP binding"/>
    <property type="evidence" value="ECO:0007669"/>
    <property type="project" value="UniProtKB-UniRule"/>
</dbReference>
<reference evidence="23" key="1">
    <citation type="submission" date="2016-11" db="UniProtKB">
        <authorList>
            <consortium name="WormBaseParasite"/>
        </authorList>
    </citation>
    <scope>IDENTIFICATION</scope>
</reference>
<evidence type="ECO:0000256" key="13">
    <source>
        <dbReference type="ARBA" id="ARBA00023136"/>
    </source>
</evidence>
<evidence type="ECO:0000256" key="10">
    <source>
        <dbReference type="ARBA" id="ARBA00022871"/>
    </source>
</evidence>
<dbReference type="GO" id="GO:0007283">
    <property type="term" value="P:spermatogenesis"/>
    <property type="evidence" value="ECO:0007669"/>
    <property type="project" value="UniProtKB-KW"/>
</dbReference>
<dbReference type="PANTHER" id="PTHR11042:SF183">
    <property type="entry name" value="MEMBRANE-ASSOCIATED TYROSINE- AND THREONINE-SPECIFIC CDC2-INHIBITORY KINASE"/>
    <property type="match status" value="1"/>
</dbReference>
<evidence type="ECO:0000256" key="9">
    <source>
        <dbReference type="ARBA" id="ARBA00022842"/>
    </source>
</evidence>
<evidence type="ECO:0000256" key="1">
    <source>
        <dbReference type="ARBA" id="ARBA00004395"/>
    </source>
</evidence>
<dbReference type="PANTHER" id="PTHR11042">
    <property type="entry name" value="EUKARYOTIC TRANSLATION INITIATION FACTOR 2-ALPHA KINASE EIF2-ALPHA KINASE -RELATED"/>
    <property type="match status" value="1"/>
</dbReference>
<dbReference type="FunFam" id="1.10.510.10:FF:000315">
    <property type="entry name" value="membrane-associated tyrosine- and threonine-specific cdc2-inhibitory kinase"/>
    <property type="match status" value="1"/>
</dbReference>
<dbReference type="PROSITE" id="PS00107">
    <property type="entry name" value="PROTEIN_KINASE_ATP"/>
    <property type="match status" value="1"/>
</dbReference>
<dbReference type="EC" id="2.7.11.1" evidence="2"/>
<evidence type="ECO:0000256" key="17">
    <source>
        <dbReference type="ARBA" id="ARBA00048679"/>
    </source>
</evidence>
<keyword evidence="22" id="KW-1185">Reference proteome</keyword>
<evidence type="ECO:0000256" key="5">
    <source>
        <dbReference type="ARBA" id="ARBA00022723"/>
    </source>
</evidence>
<dbReference type="GO" id="GO:0051321">
    <property type="term" value="P:meiotic cell cycle"/>
    <property type="evidence" value="ECO:0007669"/>
    <property type="project" value="TreeGrafter"/>
</dbReference>
<keyword evidence="7" id="KW-0418">Kinase</keyword>
<protein>
    <recommendedName>
        <fullName evidence="18">Membrane-associated tyrosine- and threonine-specific cdc2-inhibitory kinase wee-1.3</fullName>
        <ecNumber evidence="2">2.7.11.1</ecNumber>
    </recommendedName>
</protein>
<evidence type="ECO:0000256" key="19">
    <source>
        <dbReference type="PROSITE-ProRule" id="PRU10141"/>
    </source>
</evidence>
<keyword evidence="5" id="KW-0479">Metal-binding</keyword>
<evidence type="ECO:0000256" key="4">
    <source>
        <dbReference type="ARBA" id="ARBA00022679"/>
    </source>
</evidence>
<dbReference type="WBParaSite" id="L893_g16563.t1">
    <property type="protein sequence ID" value="L893_g16563.t1"/>
    <property type="gene ID" value="L893_g16563"/>
</dbReference>
<comment type="subcellular location">
    <subcellularLocation>
        <location evidence="1">Golgi apparatus membrane</location>
        <topology evidence="1">Peripheral membrane protein</topology>
    </subcellularLocation>
</comment>
<proteinExistence type="inferred from homology"/>
<dbReference type="SUPFAM" id="SSF56112">
    <property type="entry name" value="Protein kinase-like (PK-like)"/>
    <property type="match status" value="1"/>
</dbReference>
<evidence type="ECO:0000313" key="22">
    <source>
        <dbReference type="Proteomes" id="UP000095287"/>
    </source>
</evidence>
<keyword evidence="8 19" id="KW-0067">ATP-binding</keyword>
<dbReference type="InterPro" id="IPR011009">
    <property type="entry name" value="Kinase-like_dom_sf"/>
</dbReference>
<evidence type="ECO:0000256" key="11">
    <source>
        <dbReference type="ARBA" id="ARBA00022943"/>
    </source>
</evidence>
<comment type="similarity">
    <text evidence="15">Belongs to the protein kinase superfamily. Ser/Thr protein kinase family. GCN2 subfamily.</text>
</comment>
<dbReference type="Gene3D" id="1.10.510.10">
    <property type="entry name" value="Transferase(Phosphotransferase) domain 1"/>
    <property type="match status" value="1"/>
</dbReference>
<keyword evidence="3" id="KW-0723">Serine/threonine-protein kinase</keyword>
<keyword evidence="6 19" id="KW-0547">Nucleotide-binding</keyword>
<evidence type="ECO:0000256" key="8">
    <source>
        <dbReference type="ARBA" id="ARBA00022840"/>
    </source>
</evidence>
<keyword evidence="4" id="KW-0808">Transferase</keyword>
<keyword evidence="14" id="KW-0131">Cell cycle</keyword>
<evidence type="ECO:0000256" key="14">
    <source>
        <dbReference type="ARBA" id="ARBA00023306"/>
    </source>
</evidence>
<sequence length="713" mass="80464">MFLVLHPESKPPLIACRQNHLCALKCSLSAASLCFCKTPLAAATHREALNNKATAAFLSRAPDHYAPWKVANNASKAGVKGESSEKHLKCLKFAPKVSNSAGLPPRAASAEQTIGECNWRREREEDDAFDNPSHCLSFTPYDRSVNYRLPPSAKEDYSICLEMSSNDKGTPLPCPVFYEETGSPLSTKRDMLKKTPARNAVSMPRLSKTMPAIGRLRSRLDELRTRRPFFISFAGQKEDVLASSKTYDPASSDTYFDQCFTIQYSLGEGSFGQAFCVRSNDDLRLYAVKRSIEPYRSSIDRDQKLREVEKHQTVGEHPNLVHFVRAWEERGLLYIQTELCEKSLEQLVTGLPSLSFPEDIVWKYCYDLLQAVDYLHSLNFIHVDIKPANIFVTSSGTCKLGDFGLMMDLSKDKISTAEEGDSKYLAREVLNGHPNKASDIFSVGITILEVASGIFLPSCGAGWEMLRNKNIPQEFCKGLSQDLIDMIYQMMDPDPTARPTAKQLLKHSRFQQLRRERQISLIGQCCFWLGFSISYFIQLLLRPAQIVKAIIRSSMRRGRPMIKDEAAKQADLSIRKRLFVHSDSFSFSNVDSTRFSSQKADRSLRSDSSNTSFNLLQESPMKFSHSDSFEPVGTPRSSSLHKRWSDDSLSGDENSPIKKAKRRKADDIYCASSDDDEPYFVRNAMTVPVRPSTRIRSRTGKRRVAKLDFSKIE</sequence>
<keyword evidence="10" id="KW-0744">Spermatogenesis</keyword>
<dbReference type="InterPro" id="IPR000719">
    <property type="entry name" value="Prot_kinase_dom"/>
</dbReference>
<evidence type="ECO:0000256" key="20">
    <source>
        <dbReference type="SAM" id="MobiDB-lite"/>
    </source>
</evidence>
<evidence type="ECO:0000256" key="2">
    <source>
        <dbReference type="ARBA" id="ARBA00012513"/>
    </source>
</evidence>
<keyword evidence="12" id="KW-0333">Golgi apparatus</keyword>
<evidence type="ECO:0000256" key="18">
    <source>
        <dbReference type="ARBA" id="ARBA00071413"/>
    </source>
</evidence>
<dbReference type="GO" id="GO:0046872">
    <property type="term" value="F:metal ion binding"/>
    <property type="evidence" value="ECO:0007669"/>
    <property type="project" value="UniProtKB-KW"/>
</dbReference>
<keyword evidence="11" id="KW-0221">Differentiation</keyword>
<keyword evidence="9" id="KW-0460">Magnesium</keyword>
<feature type="region of interest" description="Disordered" evidence="20">
    <location>
        <begin position="623"/>
        <end position="666"/>
    </location>
</feature>
<feature type="binding site" evidence="19">
    <location>
        <position position="289"/>
    </location>
    <ligand>
        <name>ATP</name>
        <dbReference type="ChEBI" id="CHEBI:30616"/>
    </ligand>
</feature>
<keyword evidence="11" id="KW-0896">Oogenesis</keyword>
<accession>A0A1I7YI74</accession>
<feature type="domain" description="Protein kinase" evidence="21">
    <location>
        <begin position="260"/>
        <end position="510"/>
    </location>
</feature>
<dbReference type="InterPro" id="IPR050339">
    <property type="entry name" value="CC_SR_Kinase"/>
</dbReference>
<dbReference type="Gene3D" id="3.30.200.20">
    <property type="entry name" value="Phosphorylase Kinase, domain 1"/>
    <property type="match status" value="1"/>
</dbReference>
<evidence type="ECO:0000256" key="6">
    <source>
        <dbReference type="ARBA" id="ARBA00022741"/>
    </source>
</evidence>
<dbReference type="GO" id="GO:0110031">
    <property type="term" value="P:negative regulation of G2/MI transition of meiotic cell cycle"/>
    <property type="evidence" value="ECO:0007669"/>
    <property type="project" value="TreeGrafter"/>
</dbReference>
<name>A0A1I7YI74_9BILA</name>
<dbReference type="PROSITE" id="PS50011">
    <property type="entry name" value="PROTEIN_KINASE_DOM"/>
    <property type="match status" value="1"/>
</dbReference>
<dbReference type="GO" id="GO:0000139">
    <property type="term" value="C:Golgi membrane"/>
    <property type="evidence" value="ECO:0007669"/>
    <property type="project" value="UniProtKB-SubCell"/>
</dbReference>
<dbReference type="GO" id="GO:0004674">
    <property type="term" value="F:protein serine/threonine kinase activity"/>
    <property type="evidence" value="ECO:0007669"/>
    <property type="project" value="UniProtKB-KW"/>
</dbReference>
<evidence type="ECO:0000256" key="15">
    <source>
        <dbReference type="ARBA" id="ARBA00037982"/>
    </source>
</evidence>
<comment type="catalytic activity">
    <reaction evidence="16">
        <text>L-threonyl-[protein] + ATP = O-phospho-L-threonyl-[protein] + ADP + H(+)</text>
        <dbReference type="Rhea" id="RHEA:46608"/>
        <dbReference type="Rhea" id="RHEA-COMP:11060"/>
        <dbReference type="Rhea" id="RHEA-COMP:11605"/>
        <dbReference type="ChEBI" id="CHEBI:15378"/>
        <dbReference type="ChEBI" id="CHEBI:30013"/>
        <dbReference type="ChEBI" id="CHEBI:30616"/>
        <dbReference type="ChEBI" id="CHEBI:61977"/>
        <dbReference type="ChEBI" id="CHEBI:456216"/>
        <dbReference type="EC" id="2.7.11.1"/>
    </reaction>
</comment>
<organism evidence="22 23">
    <name type="scientific">Steinernema glaseri</name>
    <dbReference type="NCBI Taxonomy" id="37863"/>
    <lineage>
        <taxon>Eukaryota</taxon>
        <taxon>Metazoa</taxon>
        <taxon>Ecdysozoa</taxon>
        <taxon>Nematoda</taxon>
        <taxon>Chromadorea</taxon>
        <taxon>Rhabditida</taxon>
        <taxon>Tylenchina</taxon>
        <taxon>Panagrolaimomorpha</taxon>
        <taxon>Strongyloidoidea</taxon>
        <taxon>Steinernematidae</taxon>
        <taxon>Steinernema</taxon>
    </lineage>
</organism>
<dbReference type="GO" id="GO:0005634">
    <property type="term" value="C:nucleus"/>
    <property type="evidence" value="ECO:0007669"/>
    <property type="project" value="TreeGrafter"/>
</dbReference>
<dbReference type="SMART" id="SM00220">
    <property type="entry name" value="S_TKc"/>
    <property type="match status" value="1"/>
</dbReference>